<dbReference type="Pfam" id="PF13561">
    <property type="entry name" value="adh_short_C2"/>
    <property type="match status" value="1"/>
</dbReference>
<evidence type="ECO:0000313" key="4">
    <source>
        <dbReference type="EMBL" id="KAF5601334.1"/>
    </source>
</evidence>
<dbReference type="EMBL" id="JAAOAS010000048">
    <property type="protein sequence ID" value="KAF5601334.1"/>
    <property type="molecule type" value="Genomic_DNA"/>
</dbReference>
<organism evidence="4 5">
    <name type="scientific">Fusarium pseudocircinatum</name>
    <dbReference type="NCBI Taxonomy" id="56676"/>
    <lineage>
        <taxon>Eukaryota</taxon>
        <taxon>Fungi</taxon>
        <taxon>Dikarya</taxon>
        <taxon>Ascomycota</taxon>
        <taxon>Pezizomycotina</taxon>
        <taxon>Sordariomycetes</taxon>
        <taxon>Hypocreomycetidae</taxon>
        <taxon>Hypocreales</taxon>
        <taxon>Nectriaceae</taxon>
        <taxon>Fusarium</taxon>
        <taxon>Fusarium fujikuroi species complex</taxon>
    </lineage>
</organism>
<dbReference type="AlphaFoldDB" id="A0A8H5PRI0"/>
<dbReference type="PRINTS" id="PR00081">
    <property type="entry name" value="GDHRDH"/>
</dbReference>
<comment type="caution">
    <text evidence="4">The sequence shown here is derived from an EMBL/GenBank/DDBJ whole genome shotgun (WGS) entry which is preliminary data.</text>
</comment>
<dbReference type="GO" id="GO:0016491">
    <property type="term" value="F:oxidoreductase activity"/>
    <property type="evidence" value="ECO:0007669"/>
    <property type="project" value="UniProtKB-KW"/>
</dbReference>
<protein>
    <submittedName>
        <fullName evidence="4">Cis-1 2-dihydro-1 2-dihydroxynaphthalene dehydrogenase</fullName>
    </submittedName>
</protein>
<dbReference type="Proteomes" id="UP000546213">
    <property type="component" value="Unassembled WGS sequence"/>
</dbReference>
<accession>A0A8H5PRI0</accession>
<dbReference type="CDD" id="cd05233">
    <property type="entry name" value="SDR_c"/>
    <property type="match status" value="1"/>
</dbReference>
<keyword evidence="5" id="KW-1185">Reference proteome</keyword>
<evidence type="ECO:0000256" key="1">
    <source>
        <dbReference type="ARBA" id="ARBA00006484"/>
    </source>
</evidence>
<evidence type="ECO:0000256" key="2">
    <source>
        <dbReference type="ARBA" id="ARBA00022857"/>
    </source>
</evidence>
<dbReference type="Gene3D" id="3.40.50.720">
    <property type="entry name" value="NAD(P)-binding Rossmann-like Domain"/>
    <property type="match status" value="1"/>
</dbReference>
<dbReference type="PRINTS" id="PR00080">
    <property type="entry name" value="SDRFAMILY"/>
</dbReference>
<dbReference type="PANTHER" id="PTHR43618">
    <property type="entry name" value="7-ALPHA-HYDROXYSTEROID DEHYDROGENASE"/>
    <property type="match status" value="1"/>
</dbReference>
<evidence type="ECO:0000313" key="5">
    <source>
        <dbReference type="Proteomes" id="UP000546213"/>
    </source>
</evidence>
<dbReference type="InterPro" id="IPR036291">
    <property type="entry name" value="NAD(P)-bd_dom_sf"/>
</dbReference>
<keyword evidence="2" id="KW-0521">NADP</keyword>
<proteinExistence type="inferred from homology"/>
<comment type="similarity">
    <text evidence="1">Belongs to the short-chain dehydrogenases/reductases (SDR) family.</text>
</comment>
<dbReference type="SUPFAM" id="SSF51735">
    <property type="entry name" value="NAD(P)-binding Rossmann-fold domains"/>
    <property type="match status" value="1"/>
</dbReference>
<name>A0A8H5PRI0_9HYPO</name>
<sequence>MTRSLQGSVVIVTAGTSGLGLCVAEKLIQAGASVIINYANNEERAHDAFVHLNQLAAKAFSQDTGPRCVKIKADVTNKAGIQELVNQTVLAMGRIDAVVSNAGWTKFADFHDIDDNVDEEVWDRCYAANVKSHMFLCHAVKKYLEEAKGAFVMTASVAGVKPSGSSIAYSVTKAAQIHLAKTLATVMAPSIRVNSVSPSFMETNWIANMPQSKIDDAREKTLLKQIANVEKKDVAEQIILLIKSGSVTGSNVVIDAGFSI</sequence>
<dbReference type="InterPro" id="IPR052178">
    <property type="entry name" value="Sec_Metab_Biosynth_SDR"/>
</dbReference>
<dbReference type="OrthoDB" id="37659at2759"/>
<dbReference type="PANTHER" id="PTHR43618:SF13">
    <property type="entry name" value="CHAIN DEHYDROGENASE, PUTATIVE (AFU_ORTHOLOGUE AFUA_1G17650)-RELATED"/>
    <property type="match status" value="1"/>
</dbReference>
<evidence type="ECO:0000256" key="3">
    <source>
        <dbReference type="ARBA" id="ARBA00023002"/>
    </source>
</evidence>
<gene>
    <name evidence="4" type="ORF">FPCIR_2313</name>
</gene>
<keyword evidence="3" id="KW-0560">Oxidoreductase</keyword>
<dbReference type="InterPro" id="IPR002347">
    <property type="entry name" value="SDR_fam"/>
</dbReference>
<reference evidence="4 5" key="1">
    <citation type="submission" date="2020-05" db="EMBL/GenBank/DDBJ databases">
        <title>Identification and distribution of gene clusters putatively required for synthesis of sphingolipid metabolism inhibitors in phylogenetically diverse species of the filamentous fungus Fusarium.</title>
        <authorList>
            <person name="Kim H.-S."/>
            <person name="Busman M."/>
            <person name="Brown D.W."/>
            <person name="Divon H."/>
            <person name="Uhlig S."/>
            <person name="Proctor R.H."/>
        </authorList>
    </citation>
    <scope>NUCLEOTIDE SEQUENCE [LARGE SCALE GENOMIC DNA]</scope>
    <source>
        <strain evidence="4 5">NRRL 36939</strain>
    </source>
</reference>